<dbReference type="OrthoDB" id="2688210at2759"/>
<dbReference type="AlphaFoldDB" id="A0A0C9SPQ2"/>
<dbReference type="HOGENOM" id="CLU_052398_1_0_1"/>
<keyword evidence="2" id="KW-1185">Reference proteome</keyword>
<protein>
    <submittedName>
        <fullName evidence="1">Uncharacterized protein</fullName>
    </submittedName>
</protein>
<dbReference type="EMBL" id="KN832604">
    <property type="protein sequence ID" value="KII82872.1"/>
    <property type="molecule type" value="Genomic_DNA"/>
</dbReference>
<dbReference type="Proteomes" id="UP000053263">
    <property type="component" value="Unassembled WGS sequence"/>
</dbReference>
<gene>
    <name evidence="1" type="ORF">PLICRDRAFT_180951</name>
</gene>
<name>A0A0C9SPQ2_PLICR</name>
<sequence>MAQIARDPALEVCPDFACEDYQVARDAMVQATPDSTDKQAAQQLQVMWTKGHEARKAAWAAQEEADRQELEEEAEKKKPKINSFDSGRMVGDVIAVRPSPFALSKLEKFEYVDLWYFTQEGCADAAENSRKVAEDAYSLAKVDDFMALRPVSLFKASRNVVKDQDLTWRQFSMGRHAFLRAASKASWPEGHISALADFFFEIETSPYRSRPNGERALMRYQARVRRDWHDHLERNEGFNIALINDKLLSSMADELWDEQRAEGMRRSVAIDCC</sequence>
<organism evidence="1 2">
    <name type="scientific">Plicaturopsis crispa FD-325 SS-3</name>
    <dbReference type="NCBI Taxonomy" id="944288"/>
    <lineage>
        <taxon>Eukaryota</taxon>
        <taxon>Fungi</taxon>
        <taxon>Dikarya</taxon>
        <taxon>Basidiomycota</taxon>
        <taxon>Agaricomycotina</taxon>
        <taxon>Agaricomycetes</taxon>
        <taxon>Agaricomycetidae</taxon>
        <taxon>Amylocorticiales</taxon>
        <taxon>Amylocorticiaceae</taxon>
        <taxon>Plicatura</taxon>
        <taxon>Plicaturopsis crispa</taxon>
    </lineage>
</organism>
<evidence type="ECO:0000313" key="2">
    <source>
        <dbReference type="Proteomes" id="UP000053263"/>
    </source>
</evidence>
<accession>A0A0C9SPQ2</accession>
<evidence type="ECO:0000313" key="1">
    <source>
        <dbReference type="EMBL" id="KII82872.1"/>
    </source>
</evidence>
<proteinExistence type="predicted"/>
<reference evidence="1 2" key="1">
    <citation type="submission" date="2014-06" db="EMBL/GenBank/DDBJ databases">
        <title>Evolutionary Origins and Diversification of the Mycorrhizal Mutualists.</title>
        <authorList>
            <consortium name="DOE Joint Genome Institute"/>
            <consortium name="Mycorrhizal Genomics Consortium"/>
            <person name="Kohler A."/>
            <person name="Kuo A."/>
            <person name="Nagy L.G."/>
            <person name="Floudas D."/>
            <person name="Copeland A."/>
            <person name="Barry K.W."/>
            <person name="Cichocki N."/>
            <person name="Veneault-Fourrey C."/>
            <person name="LaButti K."/>
            <person name="Lindquist E.A."/>
            <person name="Lipzen A."/>
            <person name="Lundell T."/>
            <person name="Morin E."/>
            <person name="Murat C."/>
            <person name="Riley R."/>
            <person name="Ohm R."/>
            <person name="Sun H."/>
            <person name="Tunlid A."/>
            <person name="Henrissat B."/>
            <person name="Grigoriev I.V."/>
            <person name="Hibbett D.S."/>
            <person name="Martin F."/>
        </authorList>
    </citation>
    <scope>NUCLEOTIDE SEQUENCE [LARGE SCALE GENOMIC DNA]</scope>
    <source>
        <strain evidence="1 2">FD-325 SS-3</strain>
    </source>
</reference>